<dbReference type="Pfam" id="PF03437">
    <property type="entry name" value="BtpA"/>
    <property type="match status" value="1"/>
</dbReference>
<dbReference type="PANTHER" id="PTHR21381:SF3">
    <property type="entry name" value="SGC REGION PROTEIN SGCQ-RELATED"/>
    <property type="match status" value="1"/>
</dbReference>
<dbReference type="InterPro" id="IPR011060">
    <property type="entry name" value="RibuloseP-bd_barrel"/>
</dbReference>
<sequence length="290" mass="30604">MTRKVQIPGGQGRSATWAGRGPLDLFASGRRLLVGVLHLRPLPGSPRWAGSMEEVIRAAVADARAYAEGGVDALCIENFGDIPFSRGPVGPETVAAMAVVAAAVCEAVSLPIGFNVLRNDARAALALCAACGGSFVRINVHVGAMLTDQGLIEGDAHGTLRYRRSVAPDTAIWADVLVKHAVPLGNWSLEIAAWDTWKRGLADALILSGPATSQPADPEELRRLRAACPGARILVGSGITPQNLGQYAEADGYLVGSSLKEDGQVERPVDPQRVRALVEAFRSLPPLGRR</sequence>
<proteinExistence type="inferred from homology"/>
<dbReference type="InterPro" id="IPR005137">
    <property type="entry name" value="BtpA"/>
</dbReference>
<dbReference type="PANTHER" id="PTHR21381">
    <property type="entry name" value="ZGC:162297"/>
    <property type="match status" value="1"/>
</dbReference>
<dbReference type="Gene3D" id="3.20.20.70">
    <property type="entry name" value="Aldolase class I"/>
    <property type="match status" value="1"/>
</dbReference>
<comment type="caution">
    <text evidence="2">The sequence shown here is derived from an EMBL/GenBank/DDBJ whole genome shotgun (WGS) entry which is preliminary data.</text>
</comment>
<keyword evidence="3" id="KW-1185">Reference proteome</keyword>
<dbReference type="NCBIfam" id="TIGR00259">
    <property type="entry name" value="thylakoid_BtpA"/>
    <property type="match status" value="1"/>
</dbReference>
<dbReference type="InterPro" id="IPR013785">
    <property type="entry name" value="Aldolase_TIM"/>
</dbReference>
<organism evidence="2 3">
    <name type="scientific">Limisphaera ngatamarikiensis</name>
    <dbReference type="NCBI Taxonomy" id="1324935"/>
    <lineage>
        <taxon>Bacteria</taxon>
        <taxon>Pseudomonadati</taxon>
        <taxon>Verrucomicrobiota</taxon>
        <taxon>Verrucomicrobiia</taxon>
        <taxon>Limisphaerales</taxon>
        <taxon>Limisphaeraceae</taxon>
        <taxon>Limisphaera</taxon>
    </lineage>
</organism>
<protein>
    <submittedName>
        <fullName evidence="2">BtpA/SgcQ family protein</fullName>
    </submittedName>
</protein>
<evidence type="ECO:0000313" key="3">
    <source>
        <dbReference type="Proteomes" id="UP000477311"/>
    </source>
</evidence>
<comment type="similarity">
    <text evidence="1">Belongs to the BtpA family.</text>
</comment>
<gene>
    <name evidence="2" type="ORF">G4L39_13470</name>
</gene>
<evidence type="ECO:0000256" key="1">
    <source>
        <dbReference type="ARBA" id="ARBA00006007"/>
    </source>
</evidence>
<dbReference type="Proteomes" id="UP000477311">
    <property type="component" value="Unassembled WGS sequence"/>
</dbReference>
<dbReference type="EMBL" id="JAAKYA010000089">
    <property type="protein sequence ID" value="NGO40395.1"/>
    <property type="molecule type" value="Genomic_DNA"/>
</dbReference>
<reference evidence="2 3" key="1">
    <citation type="submission" date="2020-02" db="EMBL/GenBank/DDBJ databases">
        <title>Draft genome sequence of Limisphaera ngatamarikiensis NGM72.4T, a thermophilic Verrucomicrobia grouped in subdivision 3.</title>
        <authorList>
            <person name="Carere C.R."/>
            <person name="Steen J."/>
            <person name="Hugenholtz P."/>
            <person name="Stott M.B."/>
        </authorList>
    </citation>
    <scope>NUCLEOTIDE SEQUENCE [LARGE SCALE GENOMIC DNA]</scope>
    <source>
        <strain evidence="2 3">NGM72.4</strain>
    </source>
</reference>
<dbReference type="SUPFAM" id="SSF51366">
    <property type="entry name" value="Ribulose-phoshate binding barrel"/>
    <property type="match status" value="1"/>
</dbReference>
<accession>A0A6M1RUX0</accession>
<dbReference type="PIRSF" id="PIRSF005956">
    <property type="entry name" value="BtpA"/>
    <property type="match status" value="1"/>
</dbReference>
<dbReference type="AlphaFoldDB" id="A0A6M1RUX0"/>
<name>A0A6M1RUX0_9BACT</name>
<evidence type="ECO:0000313" key="2">
    <source>
        <dbReference type="EMBL" id="NGO40395.1"/>
    </source>
</evidence>